<dbReference type="PANTHER" id="PTHR11999:SF70">
    <property type="entry name" value="MIP05841P"/>
    <property type="match status" value="1"/>
</dbReference>
<feature type="modified residue" description="N6-(pyridoxal phosphate)lysine" evidence="6">
    <location>
        <position position="350"/>
    </location>
</feature>
<dbReference type="Pfam" id="PF00282">
    <property type="entry name" value="Pyridoxal_deC"/>
    <property type="match status" value="1"/>
</dbReference>
<dbReference type="Proteomes" id="UP000033483">
    <property type="component" value="Unassembled WGS sequence"/>
</dbReference>
<keyword evidence="3" id="KW-0210">Decarboxylase</keyword>
<organism evidence="8 9">
    <name type="scientific">Thielaviopsis punctulata</name>
    <dbReference type="NCBI Taxonomy" id="72032"/>
    <lineage>
        <taxon>Eukaryota</taxon>
        <taxon>Fungi</taxon>
        <taxon>Dikarya</taxon>
        <taxon>Ascomycota</taxon>
        <taxon>Pezizomycotina</taxon>
        <taxon>Sordariomycetes</taxon>
        <taxon>Hypocreomycetidae</taxon>
        <taxon>Microascales</taxon>
        <taxon>Ceratocystidaceae</taxon>
        <taxon>Thielaviopsis</taxon>
    </lineage>
</organism>
<dbReference type="EMBL" id="LAEV01000634">
    <property type="protein sequence ID" value="KKA29898.1"/>
    <property type="molecule type" value="Genomic_DNA"/>
</dbReference>
<keyword evidence="9" id="KW-1185">Reference proteome</keyword>
<dbReference type="GO" id="GO:0006520">
    <property type="term" value="P:amino acid metabolic process"/>
    <property type="evidence" value="ECO:0007669"/>
    <property type="project" value="InterPro"/>
</dbReference>
<evidence type="ECO:0000256" key="2">
    <source>
        <dbReference type="ARBA" id="ARBA00009533"/>
    </source>
</evidence>
<comment type="caution">
    <text evidence="8">The sequence shown here is derived from an EMBL/GenBank/DDBJ whole genome shotgun (WGS) entry which is preliminary data.</text>
</comment>
<evidence type="ECO:0000256" key="4">
    <source>
        <dbReference type="ARBA" id="ARBA00022898"/>
    </source>
</evidence>
<sequence length="545" mass="58834">MDTKRYKENAAAAVDDIAAYYDSLPNLRVLSNVQPGYLRPLLPASAPEDPEPFSAIQADMASKIMPGLTHWQSPNFMAFFPASSSDPAMVADMYCNAFTGAHFNWICSPAATELETIVLDWLADAASLPTCFRATGATGGGGVIHGSASEAILTVMVAAREKYITAHTAHLPRGTADADDALEDARAELRSRLVALGSAMTHSSTKKAAQVLGLRYSAVPVHAADGFALRGAALEDTIRNLRARGLHPFFLTANYGTTDVCAVDNFPEIAAALRRVAAWDGEDAGLAAQISDAGRKAQDALRGDVWVHVDAAYAGSALILPEHQNKAGSPSPSAPAVFSEFHSFNFNPHKWLLVNFDCSALYVRRAEYLVDALSIAPPYLRNAFSDAGLVTDYRDWQIPLGRRFRALKLWFVLRMVGLKGLRAHLRKGIALAERLAEKLQSRPDLFEIVYGPCYALVVFRLARSLKANAEEGSAEDKADRHARGNKMVEAINAKGEIYLTPSMPGGEFAIRVSTGGANSDEKHIDRAFDVLVKEAVAATFSAAEV</sequence>
<dbReference type="Gene3D" id="3.40.640.10">
    <property type="entry name" value="Type I PLP-dependent aspartate aminotransferase-like (Major domain)"/>
    <property type="match status" value="1"/>
</dbReference>
<evidence type="ECO:0000313" key="9">
    <source>
        <dbReference type="Proteomes" id="UP000033483"/>
    </source>
</evidence>
<accession>A0A0F4ZJ44</accession>
<dbReference type="InterPro" id="IPR015422">
    <property type="entry name" value="PyrdxlP-dep_Trfase_small"/>
</dbReference>
<dbReference type="Gene3D" id="3.90.1150.10">
    <property type="entry name" value="Aspartate Aminotransferase, domain 1"/>
    <property type="match status" value="1"/>
</dbReference>
<evidence type="ECO:0000256" key="1">
    <source>
        <dbReference type="ARBA" id="ARBA00001933"/>
    </source>
</evidence>
<dbReference type="Gene3D" id="1.20.1340.10">
    <property type="entry name" value="dopa decarboxylase, N-terminal domain"/>
    <property type="match status" value="1"/>
</dbReference>
<dbReference type="InterPro" id="IPR015421">
    <property type="entry name" value="PyrdxlP-dep_Trfase_major"/>
</dbReference>
<dbReference type="GO" id="GO:0005737">
    <property type="term" value="C:cytoplasm"/>
    <property type="evidence" value="ECO:0007669"/>
    <property type="project" value="TreeGrafter"/>
</dbReference>
<keyword evidence="5 7" id="KW-0456">Lyase</keyword>
<keyword evidence="4 6" id="KW-0663">Pyridoxal phosphate</keyword>
<comment type="cofactor">
    <cofactor evidence="1 6 7">
        <name>pyridoxal 5'-phosphate</name>
        <dbReference type="ChEBI" id="CHEBI:597326"/>
    </cofactor>
</comment>
<dbReference type="GO" id="GO:0016831">
    <property type="term" value="F:carboxy-lyase activity"/>
    <property type="evidence" value="ECO:0007669"/>
    <property type="project" value="UniProtKB-KW"/>
</dbReference>
<dbReference type="PANTHER" id="PTHR11999">
    <property type="entry name" value="GROUP II PYRIDOXAL-5-PHOSPHATE DECARBOXYLASE"/>
    <property type="match status" value="1"/>
</dbReference>
<evidence type="ECO:0000313" key="8">
    <source>
        <dbReference type="EMBL" id="KKA29898.1"/>
    </source>
</evidence>
<dbReference type="InterPro" id="IPR021115">
    <property type="entry name" value="Pyridoxal-P_BS"/>
</dbReference>
<evidence type="ECO:0000256" key="3">
    <source>
        <dbReference type="ARBA" id="ARBA00022793"/>
    </source>
</evidence>
<reference evidence="8 9" key="1">
    <citation type="submission" date="2015-03" db="EMBL/GenBank/DDBJ databases">
        <authorList>
            <person name="Radwan O."/>
            <person name="Al-Naeli F.A."/>
            <person name="Rendon G.A."/>
            <person name="Fields C."/>
        </authorList>
    </citation>
    <scope>NUCLEOTIDE SEQUENCE [LARGE SCALE GENOMIC DNA]</scope>
    <source>
        <strain evidence="8">CR-DP1</strain>
    </source>
</reference>
<dbReference type="GO" id="GO:0030170">
    <property type="term" value="F:pyridoxal phosphate binding"/>
    <property type="evidence" value="ECO:0007669"/>
    <property type="project" value="InterPro"/>
</dbReference>
<protein>
    <recommendedName>
        <fullName evidence="10">Aromatic-L-amino-acid decarboxylase</fullName>
    </recommendedName>
</protein>
<dbReference type="PROSITE" id="PS00392">
    <property type="entry name" value="DDC_GAD_HDC_YDC"/>
    <property type="match status" value="1"/>
</dbReference>
<dbReference type="GO" id="GO:0019752">
    <property type="term" value="P:carboxylic acid metabolic process"/>
    <property type="evidence" value="ECO:0007669"/>
    <property type="project" value="InterPro"/>
</dbReference>
<dbReference type="PRINTS" id="PR00800">
    <property type="entry name" value="YHDCRBOXLASE"/>
</dbReference>
<evidence type="ECO:0000256" key="5">
    <source>
        <dbReference type="ARBA" id="ARBA00023239"/>
    </source>
</evidence>
<dbReference type="SUPFAM" id="SSF53383">
    <property type="entry name" value="PLP-dependent transferases"/>
    <property type="match status" value="1"/>
</dbReference>
<comment type="similarity">
    <text evidence="2 7">Belongs to the group II decarboxylase family.</text>
</comment>
<dbReference type="InterPro" id="IPR010977">
    <property type="entry name" value="Aromatic_deC"/>
</dbReference>
<dbReference type="AlphaFoldDB" id="A0A0F4ZJ44"/>
<dbReference type="InterPro" id="IPR015424">
    <property type="entry name" value="PyrdxlP-dep_Trfase"/>
</dbReference>
<proteinExistence type="inferred from homology"/>
<evidence type="ECO:0008006" key="10">
    <source>
        <dbReference type="Google" id="ProtNLM"/>
    </source>
</evidence>
<dbReference type="InterPro" id="IPR002129">
    <property type="entry name" value="PyrdxlP-dep_de-COase"/>
</dbReference>
<evidence type="ECO:0000256" key="7">
    <source>
        <dbReference type="RuleBase" id="RU000382"/>
    </source>
</evidence>
<evidence type="ECO:0000256" key="6">
    <source>
        <dbReference type="PIRSR" id="PIRSR602129-50"/>
    </source>
</evidence>
<gene>
    <name evidence="8" type="ORF">TD95_001492</name>
</gene>
<dbReference type="OrthoDB" id="639767at2759"/>
<name>A0A0F4ZJ44_9PEZI</name>